<evidence type="ECO:0000256" key="4">
    <source>
        <dbReference type="ARBA" id="ARBA00022737"/>
    </source>
</evidence>
<feature type="transmembrane region" description="Helical" evidence="11">
    <location>
        <begin position="456"/>
        <end position="475"/>
    </location>
</feature>
<dbReference type="SMART" id="SM00382">
    <property type="entry name" value="AAA"/>
    <property type="match status" value="2"/>
</dbReference>
<evidence type="ECO:0000256" key="11">
    <source>
        <dbReference type="SAM" id="Phobius"/>
    </source>
</evidence>
<evidence type="ECO:0000256" key="10">
    <source>
        <dbReference type="SAM" id="MobiDB-lite"/>
    </source>
</evidence>
<dbReference type="PROSITE" id="PS50929">
    <property type="entry name" value="ABC_TM1F"/>
    <property type="match status" value="2"/>
</dbReference>
<comment type="subcellular location">
    <subcellularLocation>
        <location evidence="1">Membrane</location>
        <topology evidence="1">Multi-pass membrane protein</topology>
    </subcellularLocation>
</comment>
<dbReference type="GO" id="GO:0016887">
    <property type="term" value="F:ATP hydrolysis activity"/>
    <property type="evidence" value="ECO:0007669"/>
    <property type="project" value="InterPro"/>
</dbReference>
<evidence type="ECO:0000256" key="7">
    <source>
        <dbReference type="ARBA" id="ARBA00022989"/>
    </source>
</evidence>
<feature type="region of interest" description="Disordered" evidence="10">
    <location>
        <begin position="413"/>
        <end position="433"/>
    </location>
</feature>
<evidence type="ECO:0000256" key="9">
    <source>
        <dbReference type="ARBA" id="ARBA00023180"/>
    </source>
</evidence>
<dbReference type="InterPro" id="IPR003593">
    <property type="entry name" value="AAA+_ATPase"/>
</dbReference>
<evidence type="ECO:0000256" key="3">
    <source>
        <dbReference type="ARBA" id="ARBA00022692"/>
    </source>
</evidence>
<feature type="transmembrane region" description="Helical" evidence="11">
    <location>
        <begin position="26"/>
        <end position="44"/>
    </location>
</feature>
<keyword evidence="3 11" id="KW-0812">Transmembrane</keyword>
<feature type="transmembrane region" description="Helical" evidence="11">
    <location>
        <begin position="149"/>
        <end position="167"/>
    </location>
</feature>
<feature type="transmembrane region" description="Helical" evidence="11">
    <location>
        <begin position="1172"/>
        <end position="1192"/>
    </location>
</feature>
<dbReference type="Proteomes" id="UP000242525">
    <property type="component" value="Unassembled WGS sequence"/>
</dbReference>
<feature type="domain" description="ABC transporter" evidence="12">
    <location>
        <begin position="658"/>
        <end position="906"/>
    </location>
</feature>
<feature type="compositionally biased region" description="Acidic residues" evidence="10">
    <location>
        <begin position="421"/>
        <end position="430"/>
    </location>
</feature>
<comment type="caution">
    <text evidence="14">The sequence shown here is derived from an EMBL/GenBank/DDBJ whole genome shotgun (WGS) entry which is preliminary data.</text>
</comment>
<dbReference type="InterPro" id="IPR027417">
    <property type="entry name" value="P-loop_NTPase"/>
</dbReference>
<dbReference type="InterPro" id="IPR017871">
    <property type="entry name" value="ABC_transporter-like_CS"/>
</dbReference>
<feature type="transmembrane region" description="Helical" evidence="11">
    <location>
        <begin position="116"/>
        <end position="137"/>
    </location>
</feature>
<dbReference type="SUPFAM" id="SSF90123">
    <property type="entry name" value="ABC transporter transmembrane region"/>
    <property type="match status" value="2"/>
</dbReference>
<dbReference type="Gene3D" id="1.20.1560.10">
    <property type="entry name" value="ABC transporter type 1, transmembrane domain"/>
    <property type="match status" value="2"/>
</dbReference>
<dbReference type="GO" id="GO:0005524">
    <property type="term" value="F:ATP binding"/>
    <property type="evidence" value="ECO:0007669"/>
    <property type="project" value="UniProtKB-KW"/>
</dbReference>
<sequence length="1621" mass="182282">MSFCQDSWWNYDDFNQCFRHRYTQELPSYVLTLASLAFFIYSAYPKYEKVEKSFNDFSQASLLEHSDQDFSYGTIDQIPQNSQKLQLSSNAAVIPFTPKNAQFVTIVPDSSDRFRLILELVSAFFLFLTSLIAIYSSEINEEWISTDSNGLYALTFLWSYTLALVLSRIFFMRSNISPKLGLWRNSSALYFFAWIFYLPNFWSALIHPLNNYSKWFYIAQFTTITVLFLNNITSRLGDKPVVLYTSPGLQPSTEPISSLLSQAIYSWIDPIIWKGYFQSLKSSDIWELRQDDHAYAVLDAYRKIKTANGIVFRMVVYFRRYLAISFAWALLHSVIIFGPPFFMKYLLEYIEDPSKSSSNVAWLCVFGMLICGMVISTISGQSLFIGRRICIRIRAIIIGEVYAKSLRRRASSSKDTKLGQDESEETEDTESSQSSQGAIINLMAVDAFKISETCGYLHFFISGFFTILFAIVFLYKILGWSAFAGAFAMALLMPLNFKISFIFKTYQNKLMTVTDERVNKLNELLQSIRIVKFFAWESQFAKEVKDVREKELKVLKQRYLMWSLLDGFWIISPMLITLISFATYTLVQGKSLTSPVAFTSLALFNIMKLPMDQLSGMLSNILQGQVSVERIEQFLKEPETSKYKQLENTPRTADSPHIGFQKASYSWISSDANTDHKNDFKLRDLDIDFKVGKLNVVVGPTGAGKSSLLLALLGEMDLISGHGFLPSARNRSDVSPDPRTGYAETSAYCAQQAWLLNDTLRNNILFGNAYDPARYNAVIKACALSRDLEILDAGDATEIGEKGITLSGGQKQRVSLARAVYSNSKHLLLDDCLSAVDSHTALTIYENCLTGPLCAGRTIILVSHNVALTISQAEFIVVMKNGRVEGQGTPIDLATKGLLGSDELVTSSAAQSSANTRVQSYGDLSSTMPNQLSSFFTNVDAIEEEEEEQDRTKTDGKLIQEETSSQGSVKVRVYTEYIKAMGGTFFWIVLVIAFVGLQVTNVLQSYWLKIWTAQMSKDAVFTTISQFAHTHISSFTTSNFAASSSDAIFFNAFNNSTAVLESNSTTKHSLYYYISIYFYIGILYAFLGICKSFMAYLGGIRASKNIFDQMLDSVLQAKLRFFDSTPIGRIMNRFSKDIESIDQELAPYASGTINSLLTVVAISILISVITPSFLIASVFIAALYWAIGTFYLTSSREIKRIDSISKSPIFQHFGETLSGISTIRAYGVTNRFIEQNLSTIDDNNRPFFYLWVANRWLSFRIDFAGAFVTFSAAALAMLSVGKIDSGLAGLSLSYAITFSEKALWIVRLYAIVEMNMNSVERIQEYLDIEKEAPAIIEDSRPPIIWPERGEIEVDNLSLRYSPELPLVIKNVSFKVDPFSKIGIVGRTGAGKSTIITAFFRFLEAETGSIKIDGVDISKIGLHDLRSSLAIIPQDPTLFVGTIRSNLDPFNQYSDKAIFETLKRVHLIRDNDKNDELQVHENKNQFRDLSSPVSEGGHNLSQGQRQLICLARSLLKSPKVLLLDEATASIDYQSDALIQSTIREEFVQTTILTIAHRLKSIVDYDKILVMDAGRVVEYDHPHVLLSNKKSLFYSMCEQSGELERLVDIAEVAYGKKFGAVAL</sequence>
<dbReference type="PROSITE" id="PS00211">
    <property type="entry name" value="ABC_TRANSPORTER_1"/>
    <property type="match status" value="2"/>
</dbReference>
<dbReference type="InterPro" id="IPR036640">
    <property type="entry name" value="ABC1_TM_sf"/>
</dbReference>
<dbReference type="SUPFAM" id="SSF52540">
    <property type="entry name" value="P-loop containing nucleoside triphosphate hydrolases"/>
    <property type="match status" value="2"/>
</dbReference>
<dbReference type="Gene3D" id="3.40.50.300">
    <property type="entry name" value="P-loop containing nucleotide triphosphate hydrolases"/>
    <property type="match status" value="2"/>
</dbReference>
<evidence type="ECO:0000256" key="5">
    <source>
        <dbReference type="ARBA" id="ARBA00022741"/>
    </source>
</evidence>
<feature type="transmembrane region" description="Helical" evidence="11">
    <location>
        <begin position="1070"/>
        <end position="1097"/>
    </location>
</feature>
<gene>
    <name evidence="14" type="ORF">BN980_GECA07s04564g</name>
</gene>
<dbReference type="FunFam" id="3.40.50.300:FF:000825">
    <property type="entry name" value="ABC bile acid transporter"/>
    <property type="match status" value="1"/>
</dbReference>
<dbReference type="CDD" id="cd18596">
    <property type="entry name" value="ABC_6TM_VMR1_D1_like"/>
    <property type="match status" value="1"/>
</dbReference>
<proteinExistence type="predicted"/>
<evidence type="ECO:0000256" key="6">
    <source>
        <dbReference type="ARBA" id="ARBA00022840"/>
    </source>
</evidence>
<keyword evidence="8 11" id="KW-0472">Membrane</keyword>
<keyword evidence="4" id="KW-0677">Repeat</keyword>
<keyword evidence="2" id="KW-0813">Transport</keyword>
<evidence type="ECO:0000259" key="12">
    <source>
        <dbReference type="PROSITE" id="PS50893"/>
    </source>
</evidence>
<dbReference type="PANTHER" id="PTHR24223:SF353">
    <property type="entry name" value="ABC TRANSPORTER ATP-BINDING PROTEIN_PERMEASE VMR1-RELATED"/>
    <property type="match status" value="1"/>
</dbReference>
<feature type="transmembrane region" description="Helical" evidence="11">
    <location>
        <begin position="321"/>
        <end position="340"/>
    </location>
</feature>
<dbReference type="InterPro" id="IPR050173">
    <property type="entry name" value="ABC_transporter_C-like"/>
</dbReference>
<evidence type="ECO:0000313" key="15">
    <source>
        <dbReference type="Proteomes" id="UP000242525"/>
    </source>
</evidence>
<dbReference type="PANTHER" id="PTHR24223">
    <property type="entry name" value="ATP-BINDING CASSETTE SUB-FAMILY C"/>
    <property type="match status" value="1"/>
</dbReference>
<keyword evidence="9" id="KW-0325">Glycoprotein</keyword>
<feature type="domain" description="ABC transporter" evidence="12">
    <location>
        <begin position="1351"/>
        <end position="1596"/>
    </location>
</feature>
<evidence type="ECO:0000313" key="14">
    <source>
        <dbReference type="EMBL" id="CDO54426.1"/>
    </source>
</evidence>
<name>A0A0J9XB56_GEOCN</name>
<dbReference type="PROSITE" id="PS50893">
    <property type="entry name" value="ABC_TRANSPORTER_2"/>
    <property type="match status" value="2"/>
</dbReference>
<evidence type="ECO:0000259" key="13">
    <source>
        <dbReference type="PROSITE" id="PS50929"/>
    </source>
</evidence>
<reference evidence="14" key="1">
    <citation type="submission" date="2014-03" db="EMBL/GenBank/DDBJ databases">
        <authorList>
            <person name="Casaregola S."/>
        </authorList>
    </citation>
    <scope>NUCLEOTIDE SEQUENCE [LARGE SCALE GENOMIC DNA]</scope>
    <source>
        <strain evidence="14">CLIB 918</strain>
    </source>
</reference>
<feature type="domain" description="ABC transmembrane type-1" evidence="13">
    <location>
        <begin position="988"/>
        <end position="1314"/>
    </location>
</feature>
<evidence type="ECO:0000256" key="8">
    <source>
        <dbReference type="ARBA" id="ARBA00023136"/>
    </source>
</evidence>
<dbReference type="FunFam" id="3.40.50.300:FF:000565">
    <property type="entry name" value="ABC bile acid transporter"/>
    <property type="match status" value="1"/>
</dbReference>
<dbReference type="CDD" id="cd03369">
    <property type="entry name" value="ABCC_NFT1"/>
    <property type="match status" value="1"/>
</dbReference>
<keyword evidence="5" id="KW-0547">Nucleotide-binding</keyword>
<dbReference type="Pfam" id="PF00664">
    <property type="entry name" value="ABC_membrane"/>
    <property type="match status" value="2"/>
</dbReference>
<dbReference type="CDD" id="cd03250">
    <property type="entry name" value="ABCC_MRP_domain1"/>
    <property type="match status" value="1"/>
</dbReference>
<feature type="domain" description="ABC transmembrane type-1" evidence="13">
    <location>
        <begin position="323"/>
        <end position="623"/>
    </location>
</feature>
<dbReference type="CDD" id="cd18604">
    <property type="entry name" value="ABC_6TM_VMR1_D2_like"/>
    <property type="match status" value="1"/>
</dbReference>
<dbReference type="Pfam" id="PF00005">
    <property type="entry name" value="ABC_tran"/>
    <property type="match status" value="2"/>
</dbReference>
<feature type="transmembrane region" description="Helical" evidence="11">
    <location>
        <begin position="559"/>
        <end position="586"/>
    </location>
</feature>
<accession>A0A0J9XB56</accession>
<dbReference type="GO" id="GO:0000329">
    <property type="term" value="C:fungal-type vacuole membrane"/>
    <property type="evidence" value="ECO:0007669"/>
    <property type="project" value="TreeGrafter"/>
</dbReference>
<keyword evidence="6 14" id="KW-0067">ATP-binding</keyword>
<feature type="transmembrane region" description="Helical" evidence="11">
    <location>
        <begin position="481"/>
        <end position="503"/>
    </location>
</feature>
<dbReference type="EMBL" id="CCBN010000007">
    <property type="protein sequence ID" value="CDO54426.1"/>
    <property type="molecule type" value="Genomic_DNA"/>
</dbReference>
<evidence type="ECO:0000256" key="1">
    <source>
        <dbReference type="ARBA" id="ARBA00004141"/>
    </source>
</evidence>
<feature type="transmembrane region" description="Helical" evidence="11">
    <location>
        <begin position="188"/>
        <end position="209"/>
    </location>
</feature>
<keyword evidence="15" id="KW-1185">Reference proteome</keyword>
<dbReference type="GO" id="GO:0140359">
    <property type="term" value="F:ABC-type transporter activity"/>
    <property type="evidence" value="ECO:0007669"/>
    <property type="project" value="InterPro"/>
</dbReference>
<dbReference type="InterPro" id="IPR011527">
    <property type="entry name" value="ABC1_TM_dom"/>
</dbReference>
<dbReference type="OrthoDB" id="6500128at2759"/>
<keyword evidence="7 11" id="KW-1133">Transmembrane helix</keyword>
<feature type="transmembrane region" description="Helical" evidence="11">
    <location>
        <begin position="360"/>
        <end position="384"/>
    </location>
</feature>
<dbReference type="STRING" id="1173061.A0A0J9XB56"/>
<feature type="transmembrane region" description="Helical" evidence="11">
    <location>
        <begin position="985"/>
        <end position="1007"/>
    </location>
</feature>
<protein>
    <submittedName>
        <fullName evidence="14">Similar to Saccharomyces cerevisiae YLL048C YBT1 Transporter of the ATP-binding cassette (ABC) family involved in bile acid transport</fullName>
    </submittedName>
</protein>
<feature type="transmembrane region" description="Helical" evidence="11">
    <location>
        <begin position="1261"/>
        <end position="1280"/>
    </location>
</feature>
<dbReference type="InterPro" id="IPR003439">
    <property type="entry name" value="ABC_transporter-like_ATP-bd"/>
</dbReference>
<evidence type="ECO:0000256" key="2">
    <source>
        <dbReference type="ARBA" id="ARBA00022448"/>
    </source>
</evidence>
<organism evidence="14 15">
    <name type="scientific">Geotrichum candidum</name>
    <name type="common">Oospora lactis</name>
    <name type="synonym">Dipodascus geotrichum</name>
    <dbReference type="NCBI Taxonomy" id="1173061"/>
    <lineage>
        <taxon>Eukaryota</taxon>
        <taxon>Fungi</taxon>
        <taxon>Dikarya</taxon>
        <taxon>Ascomycota</taxon>
        <taxon>Saccharomycotina</taxon>
        <taxon>Dipodascomycetes</taxon>
        <taxon>Dipodascales</taxon>
        <taxon>Dipodascaceae</taxon>
        <taxon>Geotrichum</taxon>
    </lineage>
</organism>